<dbReference type="PROSITE" id="PS50885">
    <property type="entry name" value="HAMP"/>
    <property type="match status" value="1"/>
</dbReference>
<evidence type="ECO:0000256" key="3">
    <source>
        <dbReference type="ARBA" id="ARBA00012438"/>
    </source>
</evidence>
<dbReference type="PANTHER" id="PTHR41523:SF8">
    <property type="entry name" value="ETHYLENE RESPONSE SENSOR PROTEIN"/>
    <property type="match status" value="1"/>
</dbReference>
<evidence type="ECO:0000256" key="2">
    <source>
        <dbReference type="ARBA" id="ARBA00004370"/>
    </source>
</evidence>
<dbReference type="AlphaFoldDB" id="A0A2K9MKF9"/>
<evidence type="ECO:0000256" key="9">
    <source>
        <dbReference type="SAM" id="Phobius"/>
    </source>
</evidence>
<evidence type="ECO:0000313" key="11">
    <source>
        <dbReference type="EMBL" id="AUM75085.1"/>
    </source>
</evidence>
<keyword evidence="5" id="KW-0808">Transferase</keyword>
<evidence type="ECO:0000256" key="4">
    <source>
        <dbReference type="ARBA" id="ARBA00022553"/>
    </source>
</evidence>
<dbReference type="Gene3D" id="3.30.450.20">
    <property type="entry name" value="PAS domain"/>
    <property type="match status" value="1"/>
</dbReference>
<sequence length="594" mass="64310">MLRGLAESLQFTKGLGFRLAALLSVAILPIGLMSLIQTMYLSGEAERSAQIAIVGRTGAAAAGERALLQGALGTADALGPAVLRSIDNPAACSEMMKSFVERGATYVYAGFTWLDGTNECNSGVEARDLSDSPLFASFIANPTTMVSPMERGPISGRRVVVVAQPLYRDRELLGYVAVSLAHDLLKSTHGALFGSEGARTITFNSQGEILAADDGLAEEIQGALPRNETLRSLISRTETTFTATTASGDERVFSVVTVVPGLVYALGSFSASEAGVQGYRVTKLTAVLFAVSLWAVSLGVAYYAVYRLVLRHVRELRSQMRRFAVGDRAVPPRIMDDAPTEIADVSRTFHNMVRILNRDEAALEAAIDEKTVLLKEVHHRVKNNLQLIASIISMQGRVIVHEDAKRVLRSVQDRVASLASIYKNLYQAEHLESVNADRLISEIINQMSRASISSDAPLRVDTSIEPLILQPDQAVPLTLLTNEAFTNALKYAGVPSGETEAWVRVTLERVDATHARLNVTNSIGHSERPPAHGTGLGSQLIEAFAMQLDGVPDIIEGEREYTLTLLFRIEAIVPIQPEERTVVLTSAARVGARH</sequence>
<name>A0A2K9MKF9_9RHOB</name>
<dbReference type="Gene3D" id="3.30.565.10">
    <property type="entry name" value="Histidine kinase-like ATPase, C-terminal domain"/>
    <property type="match status" value="1"/>
</dbReference>
<dbReference type="Proteomes" id="UP000234882">
    <property type="component" value="Chromosome"/>
</dbReference>
<evidence type="ECO:0000256" key="7">
    <source>
        <dbReference type="ARBA" id="ARBA00022777"/>
    </source>
</evidence>
<dbReference type="InterPro" id="IPR011495">
    <property type="entry name" value="Sig_transdc_His_kin_sub2_dim/P"/>
</dbReference>
<keyword evidence="8" id="KW-0067">ATP-binding</keyword>
<dbReference type="CDD" id="cd18773">
    <property type="entry name" value="PDC1_HK_sensor"/>
    <property type="match status" value="1"/>
</dbReference>
<keyword evidence="6" id="KW-0547">Nucleotide-binding</keyword>
<dbReference type="RefSeq" id="WP_101500430.1">
    <property type="nucleotide sequence ID" value="NZ_CP025583.1"/>
</dbReference>
<dbReference type="GO" id="GO:0005524">
    <property type="term" value="F:ATP binding"/>
    <property type="evidence" value="ECO:0007669"/>
    <property type="project" value="UniProtKB-KW"/>
</dbReference>
<keyword evidence="12" id="KW-1185">Reference proteome</keyword>
<dbReference type="PANTHER" id="PTHR41523">
    <property type="entry name" value="TWO-COMPONENT SYSTEM SENSOR PROTEIN"/>
    <property type="match status" value="1"/>
</dbReference>
<dbReference type="Pfam" id="PF07568">
    <property type="entry name" value="HisKA_2"/>
    <property type="match status" value="1"/>
</dbReference>
<dbReference type="GO" id="GO:0007165">
    <property type="term" value="P:signal transduction"/>
    <property type="evidence" value="ECO:0007669"/>
    <property type="project" value="InterPro"/>
</dbReference>
<dbReference type="OrthoDB" id="9767435at2"/>
<evidence type="ECO:0000256" key="6">
    <source>
        <dbReference type="ARBA" id="ARBA00022741"/>
    </source>
</evidence>
<comment type="subcellular location">
    <subcellularLocation>
        <location evidence="2">Membrane</location>
    </subcellularLocation>
</comment>
<feature type="transmembrane region" description="Helical" evidence="9">
    <location>
        <begin position="20"/>
        <end position="41"/>
    </location>
</feature>
<feature type="transmembrane region" description="Helical" evidence="9">
    <location>
        <begin position="284"/>
        <end position="310"/>
    </location>
</feature>
<dbReference type="GO" id="GO:0004673">
    <property type="term" value="F:protein histidine kinase activity"/>
    <property type="evidence" value="ECO:0007669"/>
    <property type="project" value="UniProtKB-EC"/>
</dbReference>
<protein>
    <recommendedName>
        <fullName evidence="3">histidine kinase</fullName>
        <ecNumber evidence="3">2.7.13.3</ecNumber>
    </recommendedName>
</protein>
<keyword evidence="9" id="KW-0812">Transmembrane</keyword>
<dbReference type="InterPro" id="IPR036890">
    <property type="entry name" value="HATPase_C_sf"/>
</dbReference>
<evidence type="ECO:0000256" key="5">
    <source>
        <dbReference type="ARBA" id="ARBA00022679"/>
    </source>
</evidence>
<proteinExistence type="predicted"/>
<dbReference type="KEGG" id="paru:CYR75_13030"/>
<keyword evidence="9" id="KW-0472">Membrane</keyword>
<gene>
    <name evidence="11" type="ORF">CYR75_13030</name>
</gene>
<dbReference type="EC" id="2.7.13.3" evidence="3"/>
<dbReference type="Gene3D" id="1.10.287.130">
    <property type="match status" value="1"/>
</dbReference>
<dbReference type="GO" id="GO:0016020">
    <property type="term" value="C:membrane"/>
    <property type="evidence" value="ECO:0007669"/>
    <property type="project" value="UniProtKB-SubCell"/>
</dbReference>
<dbReference type="InterPro" id="IPR003660">
    <property type="entry name" value="HAMP_dom"/>
</dbReference>
<keyword evidence="4" id="KW-0597">Phosphoprotein</keyword>
<reference evidence="12" key="1">
    <citation type="submission" date="2017-12" db="EMBL/GenBank/DDBJ databases">
        <title>Genomic analysis of Paracoccus sp. CBA4604.</title>
        <authorList>
            <person name="Roh S.W."/>
            <person name="Kim J.Y."/>
            <person name="Kim J.S."/>
        </authorList>
    </citation>
    <scope>NUCLEOTIDE SEQUENCE [LARGE SCALE GENOMIC DNA]</scope>
    <source>
        <strain evidence="12">CBA4604</strain>
    </source>
</reference>
<keyword evidence="9" id="KW-1133">Transmembrane helix</keyword>
<feature type="domain" description="HAMP" evidence="10">
    <location>
        <begin position="307"/>
        <end position="361"/>
    </location>
</feature>
<evidence type="ECO:0000256" key="8">
    <source>
        <dbReference type="ARBA" id="ARBA00022840"/>
    </source>
</evidence>
<comment type="catalytic activity">
    <reaction evidence="1">
        <text>ATP + protein L-histidine = ADP + protein N-phospho-L-histidine.</text>
        <dbReference type="EC" id="2.7.13.3"/>
    </reaction>
</comment>
<dbReference type="EMBL" id="CP025583">
    <property type="protein sequence ID" value="AUM75085.1"/>
    <property type="molecule type" value="Genomic_DNA"/>
</dbReference>
<organism evidence="11 12">
    <name type="scientific">Paracoccus jeotgali</name>
    <dbReference type="NCBI Taxonomy" id="2065379"/>
    <lineage>
        <taxon>Bacteria</taxon>
        <taxon>Pseudomonadati</taxon>
        <taxon>Pseudomonadota</taxon>
        <taxon>Alphaproteobacteria</taxon>
        <taxon>Rhodobacterales</taxon>
        <taxon>Paracoccaceae</taxon>
        <taxon>Paracoccus</taxon>
    </lineage>
</organism>
<accession>A0A2K9MKF9</accession>
<evidence type="ECO:0000313" key="12">
    <source>
        <dbReference type="Proteomes" id="UP000234882"/>
    </source>
</evidence>
<evidence type="ECO:0000259" key="10">
    <source>
        <dbReference type="PROSITE" id="PS50885"/>
    </source>
</evidence>
<evidence type="ECO:0000256" key="1">
    <source>
        <dbReference type="ARBA" id="ARBA00000085"/>
    </source>
</evidence>
<keyword evidence="7 11" id="KW-0418">Kinase</keyword>
<feature type="transmembrane region" description="Helical" evidence="9">
    <location>
        <begin position="252"/>
        <end position="272"/>
    </location>
</feature>